<keyword evidence="5 9" id="KW-0472">Membrane</keyword>
<keyword evidence="11" id="KW-1185">Reference proteome</keyword>
<dbReference type="PROSITE" id="PS50853">
    <property type="entry name" value="FN3"/>
    <property type="match status" value="1"/>
</dbReference>
<evidence type="ECO:0000256" key="3">
    <source>
        <dbReference type="ARBA" id="ARBA00022729"/>
    </source>
</evidence>
<keyword evidence="6 12" id="KW-0675">Receptor</keyword>
<accession>A0A6J3GS26</accession>
<evidence type="ECO:0000259" key="10">
    <source>
        <dbReference type="PROSITE" id="PS50853"/>
    </source>
</evidence>
<evidence type="ECO:0000256" key="8">
    <source>
        <dbReference type="SAM" id="MobiDB-lite"/>
    </source>
</evidence>
<reference evidence="12" key="1">
    <citation type="submission" date="2025-08" db="UniProtKB">
        <authorList>
            <consortium name="RefSeq"/>
        </authorList>
    </citation>
    <scope>IDENTIFICATION</scope>
    <source>
        <tissue evidence="12">Blood</tissue>
    </source>
</reference>
<comment type="subcellular location">
    <subcellularLocation>
        <location evidence="1">Membrane</location>
        <topology evidence="1">Single-pass type I membrane protein</topology>
    </subcellularLocation>
</comment>
<dbReference type="GO" id="GO:0019983">
    <property type="term" value="F:interleukin-9 binding"/>
    <property type="evidence" value="ECO:0007669"/>
    <property type="project" value="TreeGrafter"/>
</dbReference>
<dbReference type="PROSITE" id="PS01355">
    <property type="entry name" value="HEMATOPO_REC_S_F1"/>
    <property type="match status" value="1"/>
</dbReference>
<dbReference type="FunFam" id="2.60.40.10:FF:001421">
    <property type="entry name" value="Interleukin 9 receptor"/>
    <property type="match status" value="1"/>
</dbReference>
<dbReference type="RefSeq" id="XP_032121078.1">
    <property type="nucleotide sequence ID" value="XM_032265187.1"/>
</dbReference>
<evidence type="ECO:0000256" key="1">
    <source>
        <dbReference type="ARBA" id="ARBA00004479"/>
    </source>
</evidence>
<keyword evidence="7" id="KW-0325">Glycoprotein</keyword>
<dbReference type="AlphaFoldDB" id="A0A6J3GS26"/>
<evidence type="ECO:0000256" key="4">
    <source>
        <dbReference type="ARBA" id="ARBA00022989"/>
    </source>
</evidence>
<evidence type="ECO:0000313" key="12">
    <source>
        <dbReference type="RefSeq" id="XP_032121078.1"/>
    </source>
</evidence>
<proteinExistence type="predicted"/>
<dbReference type="GeneID" id="116541204"/>
<name>A0A6J3GS26_SAPAP</name>
<dbReference type="InterPro" id="IPR003531">
    <property type="entry name" value="Hempt_rcpt_S_F1_CS"/>
</dbReference>
<dbReference type="PANTHER" id="PTHR23037">
    <property type="entry name" value="CYTOKINE RECEPTOR"/>
    <property type="match status" value="1"/>
</dbReference>
<evidence type="ECO:0000256" key="9">
    <source>
        <dbReference type="SAM" id="Phobius"/>
    </source>
</evidence>
<dbReference type="PANTHER" id="PTHR23037:SF29">
    <property type="entry name" value="INTERLEUKIN-9 RECEPTOR"/>
    <property type="match status" value="1"/>
</dbReference>
<sequence>MACTGPSAQSLAGWTLESEALRQDMGTWLLACICICTCVCSGVSVPGEGRGPRAGTFTCLTNNILRIDCHWSAPELAQGSSPWLLFTSNQAPGSTHKCILQGGECTVLLPPEAVILPSDNFTITFHHCVSGREQVSLVDPQYLPRRHVKLDPPSDLQSNVSSGHCMLTWIISPALEPLTTLLSYELAFKKQEEAWERAQHRDHIVGVTWLILEAFELDPGFIHEARLRVQMAMTEDDVAEEERYTGQWSEWSQPVCFQAPEGQGPLIPPLGRPDTILVGVSVFLLLTGLIYLLFKLSPRVKRTFYRNVPSPAAFFQPLYNMHNGNFQTWMGAHRTGVLLNQDCAGTSRGALEPCVQEAIALLTCGPVYPWKSVCVEEEQENTGTSILGTLSSEDVLPAGCTEWRAQTLAYLPQEDWTPMSPTRPAPPNSEGSSSSSDYCGVLDCYGGCHPSTFPRNMQSSGSIPTLARGLSCEHQGLETQEGGAWMLAGHCQRPRLHEDLRGMLLPPVFNKPRSWTL</sequence>
<dbReference type="GO" id="GO:0016064">
    <property type="term" value="P:immunoglobulin mediated immune response"/>
    <property type="evidence" value="ECO:0007669"/>
    <property type="project" value="TreeGrafter"/>
</dbReference>
<dbReference type="CTD" id="3581"/>
<feature type="domain" description="Fibronectin type-III" evidence="10">
    <location>
        <begin position="152"/>
        <end position="262"/>
    </location>
</feature>
<dbReference type="InterPro" id="IPR036116">
    <property type="entry name" value="FN3_sf"/>
</dbReference>
<evidence type="ECO:0000256" key="7">
    <source>
        <dbReference type="ARBA" id="ARBA00023180"/>
    </source>
</evidence>
<dbReference type="SUPFAM" id="SSF49265">
    <property type="entry name" value="Fibronectin type III"/>
    <property type="match status" value="1"/>
</dbReference>
<dbReference type="GO" id="GO:0004919">
    <property type="term" value="F:interleukin-9 receptor activity"/>
    <property type="evidence" value="ECO:0007669"/>
    <property type="project" value="TreeGrafter"/>
</dbReference>
<gene>
    <name evidence="12" type="primary">IL9R</name>
</gene>
<keyword evidence="2 9" id="KW-0812">Transmembrane</keyword>
<keyword evidence="3" id="KW-0732">Signal</keyword>
<evidence type="ECO:0000256" key="2">
    <source>
        <dbReference type="ARBA" id="ARBA00022692"/>
    </source>
</evidence>
<protein>
    <submittedName>
        <fullName evidence="12">Interleukin-9 receptor</fullName>
    </submittedName>
</protein>
<keyword evidence="4 9" id="KW-1133">Transmembrane helix</keyword>
<feature type="transmembrane region" description="Helical" evidence="9">
    <location>
        <begin position="276"/>
        <end position="294"/>
    </location>
</feature>
<dbReference type="InterPro" id="IPR003961">
    <property type="entry name" value="FN3_dom"/>
</dbReference>
<dbReference type="InterPro" id="IPR013783">
    <property type="entry name" value="Ig-like_fold"/>
</dbReference>
<organism evidence="11 12">
    <name type="scientific">Sapajus apella</name>
    <name type="common">Brown-capped capuchin</name>
    <name type="synonym">Cebus apella</name>
    <dbReference type="NCBI Taxonomy" id="9515"/>
    <lineage>
        <taxon>Eukaryota</taxon>
        <taxon>Metazoa</taxon>
        <taxon>Chordata</taxon>
        <taxon>Craniata</taxon>
        <taxon>Vertebrata</taxon>
        <taxon>Euteleostomi</taxon>
        <taxon>Mammalia</taxon>
        <taxon>Eutheria</taxon>
        <taxon>Euarchontoglires</taxon>
        <taxon>Primates</taxon>
        <taxon>Haplorrhini</taxon>
        <taxon>Platyrrhini</taxon>
        <taxon>Cebidae</taxon>
        <taxon>Cebinae</taxon>
        <taxon>Sapajus</taxon>
    </lineage>
</organism>
<dbReference type="GO" id="GO:0009897">
    <property type="term" value="C:external side of plasma membrane"/>
    <property type="evidence" value="ECO:0007669"/>
    <property type="project" value="TreeGrafter"/>
</dbReference>
<evidence type="ECO:0000313" key="11">
    <source>
        <dbReference type="Proteomes" id="UP000504640"/>
    </source>
</evidence>
<evidence type="ECO:0000256" key="6">
    <source>
        <dbReference type="ARBA" id="ARBA00023170"/>
    </source>
</evidence>
<dbReference type="Gene3D" id="2.60.40.10">
    <property type="entry name" value="Immunoglobulins"/>
    <property type="match status" value="1"/>
</dbReference>
<evidence type="ECO:0000256" key="5">
    <source>
        <dbReference type="ARBA" id="ARBA00023136"/>
    </source>
</evidence>
<dbReference type="Proteomes" id="UP000504640">
    <property type="component" value="Unplaced"/>
</dbReference>
<feature type="region of interest" description="Disordered" evidence="8">
    <location>
        <begin position="414"/>
        <end position="434"/>
    </location>
</feature>